<dbReference type="Proteomes" id="UP000308600">
    <property type="component" value="Unassembled WGS sequence"/>
</dbReference>
<sequence length="114" mass="12916">MHRSLFFLTLSFLCTVAWGQFFNFGNFFGQQQQEPQHRAGASHWQAQAEALRCAEYLCPATLDCVPRPVDCPCPYVQDVKCIIPDAAGEHQATVVCARGTFACQEVERLMKRKF</sequence>
<keyword evidence="2" id="KW-1185">Reference proteome</keyword>
<gene>
    <name evidence="1" type="ORF">BDN72DRAFT_408573</name>
</gene>
<dbReference type="EMBL" id="ML208293">
    <property type="protein sequence ID" value="TFK71778.1"/>
    <property type="molecule type" value="Genomic_DNA"/>
</dbReference>
<organism evidence="1 2">
    <name type="scientific">Pluteus cervinus</name>
    <dbReference type="NCBI Taxonomy" id="181527"/>
    <lineage>
        <taxon>Eukaryota</taxon>
        <taxon>Fungi</taxon>
        <taxon>Dikarya</taxon>
        <taxon>Basidiomycota</taxon>
        <taxon>Agaricomycotina</taxon>
        <taxon>Agaricomycetes</taxon>
        <taxon>Agaricomycetidae</taxon>
        <taxon>Agaricales</taxon>
        <taxon>Pluteineae</taxon>
        <taxon>Pluteaceae</taxon>
        <taxon>Pluteus</taxon>
    </lineage>
</organism>
<name>A0ACD3B1C9_9AGAR</name>
<protein>
    <submittedName>
        <fullName evidence="1">Uncharacterized protein</fullName>
    </submittedName>
</protein>
<reference evidence="1 2" key="1">
    <citation type="journal article" date="2019" name="Nat. Ecol. Evol.">
        <title>Megaphylogeny resolves global patterns of mushroom evolution.</title>
        <authorList>
            <person name="Varga T."/>
            <person name="Krizsan K."/>
            <person name="Foldi C."/>
            <person name="Dima B."/>
            <person name="Sanchez-Garcia M."/>
            <person name="Sanchez-Ramirez S."/>
            <person name="Szollosi G.J."/>
            <person name="Szarkandi J.G."/>
            <person name="Papp V."/>
            <person name="Albert L."/>
            <person name="Andreopoulos W."/>
            <person name="Angelini C."/>
            <person name="Antonin V."/>
            <person name="Barry K.W."/>
            <person name="Bougher N.L."/>
            <person name="Buchanan P."/>
            <person name="Buyck B."/>
            <person name="Bense V."/>
            <person name="Catcheside P."/>
            <person name="Chovatia M."/>
            <person name="Cooper J."/>
            <person name="Damon W."/>
            <person name="Desjardin D."/>
            <person name="Finy P."/>
            <person name="Geml J."/>
            <person name="Haridas S."/>
            <person name="Hughes K."/>
            <person name="Justo A."/>
            <person name="Karasinski D."/>
            <person name="Kautmanova I."/>
            <person name="Kiss B."/>
            <person name="Kocsube S."/>
            <person name="Kotiranta H."/>
            <person name="LaButti K.M."/>
            <person name="Lechner B.E."/>
            <person name="Liimatainen K."/>
            <person name="Lipzen A."/>
            <person name="Lukacs Z."/>
            <person name="Mihaltcheva S."/>
            <person name="Morgado L.N."/>
            <person name="Niskanen T."/>
            <person name="Noordeloos M.E."/>
            <person name="Ohm R.A."/>
            <person name="Ortiz-Santana B."/>
            <person name="Ovrebo C."/>
            <person name="Racz N."/>
            <person name="Riley R."/>
            <person name="Savchenko A."/>
            <person name="Shiryaev A."/>
            <person name="Soop K."/>
            <person name="Spirin V."/>
            <person name="Szebenyi C."/>
            <person name="Tomsovsky M."/>
            <person name="Tulloss R.E."/>
            <person name="Uehling J."/>
            <person name="Grigoriev I.V."/>
            <person name="Vagvolgyi C."/>
            <person name="Papp T."/>
            <person name="Martin F.M."/>
            <person name="Miettinen O."/>
            <person name="Hibbett D.S."/>
            <person name="Nagy L.G."/>
        </authorList>
    </citation>
    <scope>NUCLEOTIDE SEQUENCE [LARGE SCALE GENOMIC DNA]</scope>
    <source>
        <strain evidence="1 2">NL-1719</strain>
    </source>
</reference>
<evidence type="ECO:0000313" key="2">
    <source>
        <dbReference type="Proteomes" id="UP000308600"/>
    </source>
</evidence>
<proteinExistence type="predicted"/>
<accession>A0ACD3B1C9</accession>
<evidence type="ECO:0000313" key="1">
    <source>
        <dbReference type="EMBL" id="TFK71778.1"/>
    </source>
</evidence>